<keyword evidence="3" id="KW-1185">Reference proteome</keyword>
<protein>
    <submittedName>
        <fullName evidence="2">Uncharacterized protein</fullName>
    </submittedName>
</protein>
<dbReference type="EMBL" id="CADEAL010003334">
    <property type="protein sequence ID" value="CAB1444267.1"/>
    <property type="molecule type" value="Genomic_DNA"/>
</dbReference>
<dbReference type="AlphaFoldDB" id="A0A9N7Z0C2"/>
<gene>
    <name evidence="2" type="ORF">PLEPLA_LOCUS31983</name>
</gene>
<evidence type="ECO:0000256" key="1">
    <source>
        <dbReference type="SAM" id="MobiDB-lite"/>
    </source>
</evidence>
<feature type="compositionally biased region" description="Basic and acidic residues" evidence="1">
    <location>
        <begin position="100"/>
        <end position="116"/>
    </location>
</feature>
<proteinExistence type="predicted"/>
<feature type="region of interest" description="Disordered" evidence="1">
    <location>
        <begin position="95"/>
        <end position="116"/>
    </location>
</feature>
<comment type="caution">
    <text evidence="2">The sequence shown here is derived from an EMBL/GenBank/DDBJ whole genome shotgun (WGS) entry which is preliminary data.</text>
</comment>
<organism evidence="2 3">
    <name type="scientific">Pleuronectes platessa</name>
    <name type="common">European plaice</name>
    <dbReference type="NCBI Taxonomy" id="8262"/>
    <lineage>
        <taxon>Eukaryota</taxon>
        <taxon>Metazoa</taxon>
        <taxon>Chordata</taxon>
        <taxon>Craniata</taxon>
        <taxon>Vertebrata</taxon>
        <taxon>Euteleostomi</taxon>
        <taxon>Actinopterygii</taxon>
        <taxon>Neopterygii</taxon>
        <taxon>Teleostei</taxon>
        <taxon>Neoteleostei</taxon>
        <taxon>Acanthomorphata</taxon>
        <taxon>Carangaria</taxon>
        <taxon>Pleuronectiformes</taxon>
        <taxon>Pleuronectoidei</taxon>
        <taxon>Pleuronectidae</taxon>
        <taxon>Pleuronectes</taxon>
    </lineage>
</organism>
<accession>A0A9N7Z0C2</accession>
<dbReference type="Proteomes" id="UP001153269">
    <property type="component" value="Unassembled WGS sequence"/>
</dbReference>
<evidence type="ECO:0000313" key="2">
    <source>
        <dbReference type="EMBL" id="CAB1444267.1"/>
    </source>
</evidence>
<name>A0A9N7Z0C2_PLEPL</name>
<evidence type="ECO:0000313" key="3">
    <source>
        <dbReference type="Proteomes" id="UP001153269"/>
    </source>
</evidence>
<reference evidence="2" key="1">
    <citation type="submission" date="2020-03" db="EMBL/GenBank/DDBJ databases">
        <authorList>
            <person name="Weist P."/>
        </authorList>
    </citation>
    <scope>NUCLEOTIDE SEQUENCE</scope>
</reference>
<sequence length="116" mass="13351">MRYLGKLRLPHAAIWPAECREPARAWYLCPSGGPEPPLQQEPLNGKVISLHSSSSPQATIGRTAAVRMQVTETHNVECWGLLLQNEKRRQIVRDNFFSQEEEKRKGEKRREEKRGC</sequence>